<proteinExistence type="predicted"/>
<organism evidence="1 2">
    <name type="scientific">Spectribacter acetivorans</name>
    <dbReference type="NCBI Taxonomy" id="3075603"/>
    <lineage>
        <taxon>Bacteria</taxon>
        <taxon>Pseudomonadati</taxon>
        <taxon>Pseudomonadota</taxon>
        <taxon>Gammaproteobacteria</taxon>
        <taxon>Salinisphaerales</taxon>
        <taxon>Salinisphaeraceae</taxon>
        <taxon>Spectribacter</taxon>
    </lineage>
</organism>
<evidence type="ECO:0000313" key="1">
    <source>
        <dbReference type="EMBL" id="MDT0617461.1"/>
    </source>
</evidence>
<comment type="caution">
    <text evidence="1">The sequence shown here is derived from an EMBL/GenBank/DDBJ whole genome shotgun (WGS) entry which is preliminary data.</text>
</comment>
<name>A0ABU3B911_9GAMM</name>
<reference evidence="1 2" key="1">
    <citation type="submission" date="2023-09" db="EMBL/GenBank/DDBJ databases">
        <authorList>
            <person name="Rey-Velasco X."/>
        </authorList>
    </citation>
    <scope>NUCLEOTIDE SEQUENCE [LARGE SCALE GENOMIC DNA]</scope>
    <source>
        <strain evidence="1 2">P385</strain>
    </source>
</reference>
<gene>
    <name evidence="1" type="ORF">RM531_03170</name>
</gene>
<keyword evidence="2" id="KW-1185">Reference proteome</keyword>
<evidence type="ECO:0000313" key="2">
    <source>
        <dbReference type="Proteomes" id="UP001259982"/>
    </source>
</evidence>
<dbReference type="RefSeq" id="WP_311657244.1">
    <property type="nucleotide sequence ID" value="NZ_JAVRHY010000002.1"/>
</dbReference>
<sequence>MSTQKTRPSGGAYSSNRRVFQALILLTFGLFAQASGAHAPSHADKPRYGGEVRRAGDLFLELVAQPDRLSVYARDQRGRPVLLADMRAEALLWTDQGSRALTLRRASEQQLVAPAQLPDAGDFRVIISLTPPASERRQVLFGPFSLAASK</sequence>
<dbReference type="EMBL" id="JAVRHY010000002">
    <property type="protein sequence ID" value="MDT0617461.1"/>
    <property type="molecule type" value="Genomic_DNA"/>
</dbReference>
<accession>A0ABU3B911</accession>
<dbReference type="Proteomes" id="UP001259982">
    <property type="component" value="Unassembled WGS sequence"/>
</dbReference>
<protein>
    <submittedName>
        <fullName evidence="1">Uncharacterized protein</fullName>
    </submittedName>
</protein>